<organism evidence="7 8">
    <name type="scientific">Brassica carinata</name>
    <name type="common">Ethiopian mustard</name>
    <name type="synonym">Abyssinian cabbage</name>
    <dbReference type="NCBI Taxonomy" id="52824"/>
    <lineage>
        <taxon>Eukaryota</taxon>
        <taxon>Viridiplantae</taxon>
        <taxon>Streptophyta</taxon>
        <taxon>Embryophyta</taxon>
        <taxon>Tracheophyta</taxon>
        <taxon>Spermatophyta</taxon>
        <taxon>Magnoliopsida</taxon>
        <taxon>eudicotyledons</taxon>
        <taxon>Gunneridae</taxon>
        <taxon>Pentapetalae</taxon>
        <taxon>rosids</taxon>
        <taxon>malvids</taxon>
        <taxon>Brassicales</taxon>
        <taxon>Brassicaceae</taxon>
        <taxon>Brassiceae</taxon>
        <taxon>Brassica</taxon>
    </lineage>
</organism>
<comment type="function">
    <text evidence="1">Reversible hydration of carbon dioxide.</text>
</comment>
<evidence type="ECO:0000256" key="4">
    <source>
        <dbReference type="ARBA" id="ARBA00048348"/>
    </source>
</evidence>
<reference evidence="7 8" key="1">
    <citation type="submission" date="2020-02" db="EMBL/GenBank/DDBJ databases">
        <authorList>
            <person name="Ma Q."/>
            <person name="Huang Y."/>
            <person name="Song X."/>
            <person name="Pei D."/>
        </authorList>
    </citation>
    <scope>NUCLEOTIDE SEQUENCE [LARGE SCALE GENOMIC DNA]</scope>
    <source>
        <strain evidence="7">Sxm20200214</strain>
        <tissue evidence="7">Leaf</tissue>
    </source>
</reference>
<evidence type="ECO:0000256" key="2">
    <source>
        <dbReference type="ARBA" id="ARBA00004470"/>
    </source>
</evidence>
<evidence type="ECO:0000259" key="6">
    <source>
        <dbReference type="PROSITE" id="PS51144"/>
    </source>
</evidence>
<dbReference type="InterPro" id="IPR001148">
    <property type="entry name" value="CA_dom"/>
</dbReference>
<dbReference type="GO" id="GO:0008270">
    <property type="term" value="F:zinc ion binding"/>
    <property type="evidence" value="ECO:0007669"/>
    <property type="project" value="InterPro"/>
</dbReference>
<keyword evidence="5" id="KW-0732">Signal</keyword>
<dbReference type="GO" id="GO:0006730">
    <property type="term" value="P:one-carbon metabolic process"/>
    <property type="evidence" value="ECO:0007669"/>
    <property type="project" value="TreeGrafter"/>
</dbReference>
<comment type="catalytic activity">
    <reaction evidence="4">
        <text>hydrogencarbonate + H(+) = CO2 + H2O</text>
        <dbReference type="Rhea" id="RHEA:10748"/>
        <dbReference type="ChEBI" id="CHEBI:15377"/>
        <dbReference type="ChEBI" id="CHEBI:15378"/>
        <dbReference type="ChEBI" id="CHEBI:16526"/>
        <dbReference type="ChEBI" id="CHEBI:17544"/>
        <dbReference type="EC" id="4.2.1.1"/>
    </reaction>
</comment>
<dbReference type="PANTHER" id="PTHR18952:SF267">
    <property type="entry name" value="ALPHA CARBONIC ANHYDRASE 3"/>
    <property type="match status" value="1"/>
</dbReference>
<dbReference type="SUPFAM" id="SSF51069">
    <property type="entry name" value="Carbonic anhydrase"/>
    <property type="match status" value="2"/>
</dbReference>
<dbReference type="InterPro" id="IPR023561">
    <property type="entry name" value="Carbonic_anhydrase_a-class"/>
</dbReference>
<dbReference type="Gene3D" id="3.10.200.10">
    <property type="entry name" value="Alpha carbonic anhydrase"/>
    <property type="match status" value="2"/>
</dbReference>
<dbReference type="GO" id="GO:0009570">
    <property type="term" value="C:chloroplast stroma"/>
    <property type="evidence" value="ECO:0007669"/>
    <property type="project" value="UniProtKB-SubCell"/>
</dbReference>
<feature type="domain" description="Alpha-carbonic anhydrase" evidence="6">
    <location>
        <begin position="26"/>
        <end position="308"/>
    </location>
</feature>
<proteinExistence type="inferred from homology"/>
<accession>A0A8X7Q2K1</accession>
<dbReference type="CDD" id="cd03124">
    <property type="entry name" value="alpha_CA_prokaryotic_like"/>
    <property type="match status" value="1"/>
</dbReference>
<comment type="similarity">
    <text evidence="3">Belongs to the alpha-class carbonic anhydrase family.</text>
</comment>
<name>A0A8X7Q2K1_BRACI</name>
<dbReference type="InterPro" id="IPR036398">
    <property type="entry name" value="CA_dom_sf"/>
</dbReference>
<dbReference type="SMART" id="SM01057">
    <property type="entry name" value="Carb_anhydrase"/>
    <property type="match status" value="1"/>
</dbReference>
<protein>
    <recommendedName>
        <fullName evidence="6">Alpha-carbonic anhydrase domain-containing protein</fullName>
    </recommendedName>
</protein>
<dbReference type="GO" id="GO:0004089">
    <property type="term" value="F:carbonate dehydratase activity"/>
    <property type="evidence" value="ECO:0007669"/>
    <property type="project" value="UniProtKB-EC"/>
</dbReference>
<evidence type="ECO:0000313" key="7">
    <source>
        <dbReference type="EMBL" id="KAG2262511.1"/>
    </source>
</evidence>
<evidence type="ECO:0000256" key="1">
    <source>
        <dbReference type="ARBA" id="ARBA00002904"/>
    </source>
</evidence>
<dbReference type="PANTHER" id="PTHR18952">
    <property type="entry name" value="CARBONIC ANHYDRASE"/>
    <property type="match status" value="1"/>
</dbReference>
<gene>
    <name evidence="7" type="ORF">Bca52824_069590</name>
</gene>
<sequence>MDSIIILFVTFLALSSSSLAADETETAFHYKMGEQADPSKWSMTKKEWKICGTGKRQSPIDLSPEIARLVHNSTKLIQTYYKPVDATLKNRGYDIMVHKSEEGHLAVIGVLFREGAPDAFISRIMGKINSIANIQDGEATIGSCIQKISDGILENSMNIVDLSLHLLARKMSSGPSSTRLAMELHMVHKSEEGHLAVIGVLFREGAPDAFISRIMGKINSIANIQDGEATIGELHPKDFGWDLRKFYEYSGSLTTPPCTEDVIWTIINKVGTVSREQIKVLVDARRGGYEENARPAQPLNNRVVYLNEQSTRSTPSSQNQIHIK</sequence>
<dbReference type="EMBL" id="JAAMPC010000014">
    <property type="protein sequence ID" value="KAG2262511.1"/>
    <property type="molecule type" value="Genomic_DNA"/>
</dbReference>
<keyword evidence="8" id="KW-1185">Reference proteome</keyword>
<comment type="subcellular location">
    <subcellularLocation>
        <location evidence="2">Plastid</location>
        <location evidence="2">Chloroplast stroma</location>
    </subcellularLocation>
</comment>
<dbReference type="PROSITE" id="PS51144">
    <property type="entry name" value="ALPHA_CA_2"/>
    <property type="match status" value="1"/>
</dbReference>
<feature type="chain" id="PRO_5036480370" description="Alpha-carbonic anhydrase domain-containing protein" evidence="5">
    <location>
        <begin position="21"/>
        <end position="324"/>
    </location>
</feature>
<dbReference type="InterPro" id="IPR041891">
    <property type="entry name" value="Alpha_CA_prokaryot-like"/>
</dbReference>
<dbReference type="Proteomes" id="UP000886595">
    <property type="component" value="Unassembled WGS sequence"/>
</dbReference>
<dbReference type="Pfam" id="PF00194">
    <property type="entry name" value="Carb_anhydrase"/>
    <property type="match status" value="1"/>
</dbReference>
<comment type="caution">
    <text evidence="7">The sequence shown here is derived from an EMBL/GenBank/DDBJ whole genome shotgun (WGS) entry which is preliminary data.</text>
</comment>
<evidence type="ECO:0000256" key="5">
    <source>
        <dbReference type="SAM" id="SignalP"/>
    </source>
</evidence>
<evidence type="ECO:0000313" key="8">
    <source>
        <dbReference type="Proteomes" id="UP000886595"/>
    </source>
</evidence>
<evidence type="ECO:0000256" key="3">
    <source>
        <dbReference type="ARBA" id="ARBA00006365"/>
    </source>
</evidence>
<dbReference type="OrthoDB" id="429145at2759"/>
<feature type="signal peptide" evidence="5">
    <location>
        <begin position="1"/>
        <end position="20"/>
    </location>
</feature>
<dbReference type="AlphaFoldDB" id="A0A8X7Q2K1"/>